<dbReference type="Pfam" id="PF12511">
    <property type="entry name" value="DUF3716"/>
    <property type="match status" value="1"/>
</dbReference>
<dbReference type="EMBL" id="MU863879">
    <property type="protein sequence ID" value="KAK4204941.1"/>
    <property type="molecule type" value="Genomic_DNA"/>
</dbReference>
<name>A0AAN6XR02_9PEZI</name>
<evidence type="ECO:0000313" key="3">
    <source>
        <dbReference type="Proteomes" id="UP001303160"/>
    </source>
</evidence>
<evidence type="ECO:0000256" key="1">
    <source>
        <dbReference type="SAM" id="MobiDB-lite"/>
    </source>
</evidence>
<gene>
    <name evidence="2" type="ORF">QBC40DRAFT_163541</name>
</gene>
<accession>A0AAN6XR02</accession>
<feature type="non-terminal residue" evidence="2">
    <location>
        <position position="1"/>
    </location>
</feature>
<feature type="region of interest" description="Disordered" evidence="1">
    <location>
        <begin position="1"/>
        <end position="39"/>
    </location>
</feature>
<feature type="compositionally biased region" description="Basic and acidic residues" evidence="1">
    <location>
        <begin position="16"/>
        <end position="33"/>
    </location>
</feature>
<organism evidence="2 3">
    <name type="scientific">Triangularia verruculosa</name>
    <dbReference type="NCBI Taxonomy" id="2587418"/>
    <lineage>
        <taxon>Eukaryota</taxon>
        <taxon>Fungi</taxon>
        <taxon>Dikarya</taxon>
        <taxon>Ascomycota</taxon>
        <taxon>Pezizomycotina</taxon>
        <taxon>Sordariomycetes</taxon>
        <taxon>Sordariomycetidae</taxon>
        <taxon>Sordariales</taxon>
        <taxon>Podosporaceae</taxon>
        <taxon>Triangularia</taxon>
    </lineage>
</organism>
<evidence type="ECO:0000313" key="2">
    <source>
        <dbReference type="EMBL" id="KAK4204941.1"/>
    </source>
</evidence>
<dbReference type="AlphaFoldDB" id="A0AAN6XR02"/>
<comment type="caution">
    <text evidence="2">The sequence shown here is derived from an EMBL/GenBank/DDBJ whole genome shotgun (WGS) entry which is preliminary data.</text>
</comment>
<reference evidence="2" key="1">
    <citation type="journal article" date="2023" name="Mol. Phylogenet. Evol.">
        <title>Genome-scale phylogeny and comparative genomics of the fungal order Sordariales.</title>
        <authorList>
            <person name="Hensen N."/>
            <person name="Bonometti L."/>
            <person name="Westerberg I."/>
            <person name="Brannstrom I.O."/>
            <person name="Guillou S."/>
            <person name="Cros-Aarteil S."/>
            <person name="Calhoun S."/>
            <person name="Haridas S."/>
            <person name="Kuo A."/>
            <person name="Mondo S."/>
            <person name="Pangilinan J."/>
            <person name="Riley R."/>
            <person name="LaButti K."/>
            <person name="Andreopoulos B."/>
            <person name="Lipzen A."/>
            <person name="Chen C."/>
            <person name="Yan M."/>
            <person name="Daum C."/>
            <person name="Ng V."/>
            <person name="Clum A."/>
            <person name="Steindorff A."/>
            <person name="Ohm R.A."/>
            <person name="Martin F."/>
            <person name="Silar P."/>
            <person name="Natvig D.O."/>
            <person name="Lalanne C."/>
            <person name="Gautier V."/>
            <person name="Ament-Velasquez S.L."/>
            <person name="Kruys A."/>
            <person name="Hutchinson M.I."/>
            <person name="Powell A.J."/>
            <person name="Barry K."/>
            <person name="Miller A.N."/>
            <person name="Grigoriev I.V."/>
            <person name="Debuchy R."/>
            <person name="Gladieux P."/>
            <person name="Hiltunen Thoren M."/>
            <person name="Johannesson H."/>
        </authorList>
    </citation>
    <scope>NUCLEOTIDE SEQUENCE</scope>
    <source>
        <strain evidence="2">CBS 315.58</strain>
    </source>
</reference>
<dbReference type="Proteomes" id="UP001303160">
    <property type="component" value="Unassembled WGS sequence"/>
</dbReference>
<reference evidence="2" key="2">
    <citation type="submission" date="2023-05" db="EMBL/GenBank/DDBJ databases">
        <authorList>
            <consortium name="Lawrence Berkeley National Laboratory"/>
            <person name="Steindorff A."/>
            <person name="Hensen N."/>
            <person name="Bonometti L."/>
            <person name="Westerberg I."/>
            <person name="Brannstrom I.O."/>
            <person name="Guillou S."/>
            <person name="Cros-Aarteil S."/>
            <person name="Calhoun S."/>
            <person name="Haridas S."/>
            <person name="Kuo A."/>
            <person name="Mondo S."/>
            <person name="Pangilinan J."/>
            <person name="Riley R."/>
            <person name="Labutti K."/>
            <person name="Andreopoulos B."/>
            <person name="Lipzen A."/>
            <person name="Chen C."/>
            <person name="Yanf M."/>
            <person name="Daum C."/>
            <person name="Ng V."/>
            <person name="Clum A."/>
            <person name="Ohm R."/>
            <person name="Martin F."/>
            <person name="Silar P."/>
            <person name="Natvig D."/>
            <person name="Lalanne C."/>
            <person name="Gautier V."/>
            <person name="Ament-Velasquez S.L."/>
            <person name="Kruys A."/>
            <person name="Hutchinson M.I."/>
            <person name="Powell A.J."/>
            <person name="Barry K."/>
            <person name="Miller A.N."/>
            <person name="Grigoriev I.V."/>
            <person name="Debuchy R."/>
            <person name="Gladieux P."/>
            <person name="Thoren M.H."/>
            <person name="Johannesson H."/>
        </authorList>
    </citation>
    <scope>NUCLEOTIDE SEQUENCE</scope>
    <source>
        <strain evidence="2">CBS 315.58</strain>
    </source>
</reference>
<dbReference type="InterPro" id="IPR022190">
    <property type="entry name" value="DUF3716"/>
</dbReference>
<sequence length="100" mass="11194">QEVDDGQYVRPARLRGRTDFRGKSRDSEGEPAHNWHRGSNLTALIAQTRGQDAPTPCKRCRRGLGPFAECIISDEFSTGSCANCNFNDKASFCSFRKIKK</sequence>
<protein>
    <submittedName>
        <fullName evidence="2">Uncharacterized protein</fullName>
    </submittedName>
</protein>
<keyword evidence="3" id="KW-1185">Reference proteome</keyword>
<proteinExistence type="predicted"/>